<keyword evidence="5" id="KW-1133">Transmembrane helix</keyword>
<keyword evidence="4" id="KW-0653">Protein transport</keyword>
<gene>
    <name evidence="9" type="ORF">ACFFVI_01125</name>
</gene>
<evidence type="ECO:0000313" key="9">
    <source>
        <dbReference type="EMBL" id="MFB9375559.1"/>
    </source>
</evidence>
<dbReference type="Proteomes" id="UP001589748">
    <property type="component" value="Unassembled WGS sequence"/>
</dbReference>
<feature type="compositionally biased region" description="Polar residues" evidence="8">
    <location>
        <begin position="99"/>
        <end position="110"/>
    </location>
</feature>
<dbReference type="Pfam" id="PF02416">
    <property type="entry name" value="TatA_B_E"/>
    <property type="match status" value="1"/>
</dbReference>
<proteinExistence type="predicted"/>
<name>A0ABV5LN83_9ACTN</name>
<dbReference type="Gene3D" id="1.20.5.3310">
    <property type="match status" value="1"/>
</dbReference>
<accession>A0ABV5LN83</accession>
<keyword evidence="2" id="KW-0813">Transport</keyword>
<dbReference type="EMBL" id="JBHMDM010000001">
    <property type="protein sequence ID" value="MFB9375559.1"/>
    <property type="molecule type" value="Genomic_DNA"/>
</dbReference>
<dbReference type="PRINTS" id="PR01506">
    <property type="entry name" value="TATBPROTEIN"/>
</dbReference>
<evidence type="ECO:0000256" key="5">
    <source>
        <dbReference type="ARBA" id="ARBA00022989"/>
    </source>
</evidence>
<keyword evidence="7" id="KW-0472">Membrane</keyword>
<organism evidence="9 10">
    <name type="scientific">Kineococcus gynurae</name>
    <dbReference type="NCBI Taxonomy" id="452979"/>
    <lineage>
        <taxon>Bacteria</taxon>
        <taxon>Bacillati</taxon>
        <taxon>Actinomycetota</taxon>
        <taxon>Actinomycetes</taxon>
        <taxon>Kineosporiales</taxon>
        <taxon>Kineosporiaceae</taxon>
        <taxon>Kineococcus</taxon>
    </lineage>
</organism>
<evidence type="ECO:0000256" key="1">
    <source>
        <dbReference type="ARBA" id="ARBA00004167"/>
    </source>
</evidence>
<evidence type="ECO:0000256" key="8">
    <source>
        <dbReference type="SAM" id="MobiDB-lite"/>
    </source>
</evidence>
<evidence type="ECO:0000256" key="2">
    <source>
        <dbReference type="ARBA" id="ARBA00022448"/>
    </source>
</evidence>
<evidence type="ECO:0000313" key="10">
    <source>
        <dbReference type="Proteomes" id="UP001589748"/>
    </source>
</evidence>
<keyword evidence="3" id="KW-0812">Transmembrane</keyword>
<comment type="subcellular location">
    <subcellularLocation>
        <location evidence="1">Membrane</location>
        <topology evidence="1">Single-pass membrane protein</topology>
    </subcellularLocation>
</comment>
<dbReference type="InterPro" id="IPR003369">
    <property type="entry name" value="TatA/B/E"/>
</dbReference>
<protein>
    <submittedName>
        <fullName evidence="9">Sec-independent protein translocase TatB</fullName>
    </submittedName>
</protein>
<keyword evidence="10" id="KW-1185">Reference proteome</keyword>
<feature type="region of interest" description="Disordered" evidence="8">
    <location>
        <begin position="98"/>
        <end position="135"/>
    </location>
</feature>
<sequence>MFGINGGEFLVLLVVALLVLGPERLPHYAEQLAGLVRSARRFAKGAQAQMREELGPEFDEIDWKKLDPRQYDPRRIVRDALSDVWDEDDDAALKKAVSLKNSGKNGSAGSETKPRLDLSKDSGSSSRVPFDEDAT</sequence>
<keyword evidence="6" id="KW-0811">Translocation</keyword>
<dbReference type="RefSeq" id="WP_380136144.1">
    <property type="nucleotide sequence ID" value="NZ_JBHLUI010000006.1"/>
</dbReference>
<evidence type="ECO:0000256" key="6">
    <source>
        <dbReference type="ARBA" id="ARBA00023010"/>
    </source>
</evidence>
<comment type="caution">
    <text evidence="9">The sequence shown here is derived from an EMBL/GenBank/DDBJ whole genome shotgun (WGS) entry which is preliminary data.</text>
</comment>
<reference evidence="9 10" key="1">
    <citation type="submission" date="2024-09" db="EMBL/GenBank/DDBJ databases">
        <authorList>
            <person name="Sun Q."/>
            <person name="Mori K."/>
        </authorList>
    </citation>
    <scope>NUCLEOTIDE SEQUENCE [LARGE SCALE GENOMIC DNA]</scope>
    <source>
        <strain evidence="9 10">TISTR 1856</strain>
    </source>
</reference>
<evidence type="ECO:0000256" key="7">
    <source>
        <dbReference type="ARBA" id="ARBA00023136"/>
    </source>
</evidence>
<evidence type="ECO:0000256" key="3">
    <source>
        <dbReference type="ARBA" id="ARBA00022692"/>
    </source>
</evidence>
<evidence type="ECO:0000256" key="4">
    <source>
        <dbReference type="ARBA" id="ARBA00022927"/>
    </source>
</evidence>